<dbReference type="SUPFAM" id="SSF46955">
    <property type="entry name" value="Putative DNA-binding domain"/>
    <property type="match status" value="1"/>
</dbReference>
<dbReference type="EMBL" id="NQJF01000007">
    <property type="protein sequence ID" value="OYD24216.1"/>
    <property type="molecule type" value="Genomic_DNA"/>
</dbReference>
<dbReference type="PROSITE" id="PS00552">
    <property type="entry name" value="HTH_MERR_1"/>
    <property type="match status" value="1"/>
</dbReference>
<dbReference type="Gene3D" id="1.10.1660.10">
    <property type="match status" value="1"/>
</dbReference>
<dbReference type="AlphaFoldDB" id="A0A235CIC3"/>
<comment type="caution">
    <text evidence="7">The sequence shown here is derived from an EMBL/GenBank/DDBJ whole genome shotgun (WGS) entry which is preliminary data.</text>
</comment>
<dbReference type="GO" id="GO:0005507">
    <property type="term" value="F:copper ion binding"/>
    <property type="evidence" value="ECO:0007669"/>
    <property type="project" value="InterPro"/>
</dbReference>
<evidence type="ECO:0000313" key="10">
    <source>
        <dbReference type="Proteomes" id="UP000295058"/>
    </source>
</evidence>
<gene>
    <name evidence="7" type="primary">cueR</name>
    <name evidence="7" type="ORF">B6S09_09070</name>
    <name evidence="8" type="ORF">LY04_01763</name>
</gene>
<dbReference type="SMART" id="SM00422">
    <property type="entry name" value="HTH_MERR"/>
    <property type="match status" value="1"/>
</dbReference>
<dbReference type="PANTHER" id="PTHR30204:SF94">
    <property type="entry name" value="HEAVY METAL-DEPENDENT TRANSCRIPTIONAL REGULATOR HI_0293-RELATED"/>
    <property type="match status" value="1"/>
</dbReference>
<dbReference type="InterPro" id="IPR009061">
    <property type="entry name" value="DNA-bd_dom_put_sf"/>
</dbReference>
<keyword evidence="4" id="KW-0238">DNA-binding</keyword>
<dbReference type="PROSITE" id="PS50937">
    <property type="entry name" value="HTH_MERR_2"/>
    <property type="match status" value="1"/>
</dbReference>
<feature type="domain" description="HTH merR-type" evidence="6">
    <location>
        <begin position="1"/>
        <end position="69"/>
    </location>
</feature>
<dbReference type="EMBL" id="SODO01000006">
    <property type="protein sequence ID" value="TDW58942.1"/>
    <property type="molecule type" value="Genomic_DNA"/>
</dbReference>
<protein>
    <submittedName>
        <fullName evidence="7">Cu(I)-responsive transcriptional regulator</fullName>
    </submittedName>
    <submittedName>
        <fullName evidence="8">MerR family copper efflux transcriptional regulator</fullName>
    </submittedName>
</protein>
<dbReference type="PANTHER" id="PTHR30204">
    <property type="entry name" value="REDOX-CYCLING DRUG-SENSING TRANSCRIPTIONAL ACTIVATOR SOXR"/>
    <property type="match status" value="1"/>
</dbReference>
<sequence>MNISKAALMTGLTAKTLRYYESIGLIPEPERGENGYRHYSETLIRRILFIKNARQAGFNLDECHELLALHDNEYRTSAEVKALTLAKIADIEQRVAHMQVMLESLRSLADQCHGDSKPECPIMEALGGRNDPRPARK</sequence>
<comment type="subcellular location">
    <subcellularLocation>
        <location evidence="1">Cytoplasm</location>
    </subcellularLocation>
</comment>
<keyword evidence="5" id="KW-0804">Transcription</keyword>
<dbReference type="Pfam" id="PF13411">
    <property type="entry name" value="MerR_1"/>
    <property type="match status" value="1"/>
</dbReference>
<dbReference type="GO" id="GO:0003677">
    <property type="term" value="F:DNA binding"/>
    <property type="evidence" value="ECO:0007669"/>
    <property type="project" value="UniProtKB-KW"/>
</dbReference>
<dbReference type="Proteomes" id="UP000295058">
    <property type="component" value="Unassembled WGS sequence"/>
</dbReference>
<keyword evidence="2" id="KW-0963">Cytoplasm</keyword>
<dbReference type="InterPro" id="IPR000551">
    <property type="entry name" value="MerR-type_HTH_dom"/>
</dbReference>
<evidence type="ECO:0000256" key="3">
    <source>
        <dbReference type="ARBA" id="ARBA00023015"/>
    </source>
</evidence>
<evidence type="ECO:0000256" key="2">
    <source>
        <dbReference type="ARBA" id="ARBA00022490"/>
    </source>
</evidence>
<dbReference type="OrthoDB" id="9808480at2"/>
<organism evidence="7 9">
    <name type="scientific">Oceanimonas baumannii</name>
    <dbReference type="NCBI Taxonomy" id="129578"/>
    <lineage>
        <taxon>Bacteria</taxon>
        <taxon>Pseudomonadati</taxon>
        <taxon>Pseudomonadota</taxon>
        <taxon>Gammaproteobacteria</taxon>
        <taxon>Aeromonadales</taxon>
        <taxon>Aeromonadaceae</taxon>
        <taxon>Oceanimonas</taxon>
    </lineage>
</organism>
<dbReference type="NCBIfam" id="TIGR02044">
    <property type="entry name" value="CueR"/>
    <property type="match status" value="1"/>
</dbReference>
<accession>A0A235CIC3</accession>
<evidence type="ECO:0000259" key="6">
    <source>
        <dbReference type="PROSITE" id="PS50937"/>
    </source>
</evidence>
<dbReference type="GO" id="GO:0003700">
    <property type="term" value="F:DNA-binding transcription factor activity"/>
    <property type="evidence" value="ECO:0007669"/>
    <property type="project" value="InterPro"/>
</dbReference>
<keyword evidence="10" id="KW-1185">Reference proteome</keyword>
<dbReference type="GO" id="GO:0045893">
    <property type="term" value="P:positive regulation of DNA-templated transcription"/>
    <property type="evidence" value="ECO:0007669"/>
    <property type="project" value="InterPro"/>
</dbReference>
<evidence type="ECO:0000256" key="4">
    <source>
        <dbReference type="ARBA" id="ARBA00023125"/>
    </source>
</evidence>
<keyword evidence="3" id="KW-0805">Transcription regulation</keyword>
<evidence type="ECO:0000256" key="1">
    <source>
        <dbReference type="ARBA" id="ARBA00004496"/>
    </source>
</evidence>
<proteinExistence type="predicted"/>
<dbReference type="InterPro" id="IPR011789">
    <property type="entry name" value="CueR"/>
</dbReference>
<evidence type="ECO:0000313" key="8">
    <source>
        <dbReference type="EMBL" id="TDW58942.1"/>
    </source>
</evidence>
<reference evidence="7 9" key="1">
    <citation type="submission" date="2017-08" db="EMBL/GenBank/DDBJ databases">
        <title>Draft Genome Sequence of the Marine Bacterium Oceanimonas baumannii ATCC 700832.</title>
        <authorList>
            <person name="Mcclelland W.D."/>
            <person name="Brennan M.A."/>
            <person name="Trachtenberg A.M."/>
            <person name="Maclea K.S."/>
        </authorList>
    </citation>
    <scope>NUCLEOTIDE SEQUENCE [LARGE SCALE GENOMIC DNA]</scope>
    <source>
        <strain evidence="7 9">ATCC 700832</strain>
    </source>
</reference>
<evidence type="ECO:0000256" key="5">
    <source>
        <dbReference type="ARBA" id="ARBA00023163"/>
    </source>
</evidence>
<reference evidence="8 10" key="2">
    <citation type="submission" date="2019-03" db="EMBL/GenBank/DDBJ databases">
        <title>Genomic Encyclopedia of Archaeal and Bacterial Type Strains, Phase II (KMG-II): from individual species to whole genera.</title>
        <authorList>
            <person name="Goeker M."/>
        </authorList>
    </citation>
    <scope>NUCLEOTIDE SEQUENCE [LARGE SCALE GENOMIC DNA]</scope>
    <source>
        <strain evidence="8 10">DSM 15594</strain>
    </source>
</reference>
<evidence type="ECO:0000313" key="9">
    <source>
        <dbReference type="Proteomes" id="UP000243640"/>
    </source>
</evidence>
<name>A0A235CIC3_9GAMM</name>
<dbReference type="PRINTS" id="PR00040">
    <property type="entry name" value="HTHMERR"/>
</dbReference>
<dbReference type="InterPro" id="IPR047057">
    <property type="entry name" value="MerR_fam"/>
</dbReference>
<evidence type="ECO:0000313" key="7">
    <source>
        <dbReference type="EMBL" id="OYD24216.1"/>
    </source>
</evidence>
<dbReference type="RefSeq" id="WP_094278186.1">
    <property type="nucleotide sequence ID" value="NZ_JBLWZI010000009.1"/>
</dbReference>
<dbReference type="GO" id="GO:0005737">
    <property type="term" value="C:cytoplasm"/>
    <property type="evidence" value="ECO:0007669"/>
    <property type="project" value="UniProtKB-SubCell"/>
</dbReference>
<dbReference type="Proteomes" id="UP000243640">
    <property type="component" value="Unassembled WGS sequence"/>
</dbReference>